<keyword evidence="11" id="KW-1185">Reference proteome</keyword>
<feature type="transmembrane region" description="Helical" evidence="7">
    <location>
        <begin position="374"/>
        <end position="396"/>
    </location>
</feature>
<gene>
    <name evidence="10" type="ORF">C7P63_02455</name>
</gene>
<feature type="domain" description="MacB-like periplasmic core" evidence="9">
    <location>
        <begin position="21"/>
        <end position="247"/>
    </location>
</feature>
<keyword evidence="5 7" id="KW-0472">Membrane</keyword>
<reference evidence="10 11" key="1">
    <citation type="submission" date="2018-03" db="EMBL/GenBank/DDBJ databases">
        <authorList>
            <person name="Gulvik C.A."/>
        </authorList>
    </citation>
    <scope>NUCLEOTIDE SEQUENCE [LARGE SCALE GENOMIC DNA]</scope>
    <source>
        <strain evidence="10 11">JCM 31581</strain>
    </source>
</reference>
<dbReference type="EMBL" id="PXZH01000001">
    <property type="protein sequence ID" value="RST89959.1"/>
    <property type="molecule type" value="Genomic_DNA"/>
</dbReference>
<comment type="caution">
    <text evidence="10">The sequence shown here is derived from an EMBL/GenBank/DDBJ whole genome shotgun (WGS) entry which is preliminary data.</text>
</comment>
<dbReference type="GO" id="GO:0022857">
    <property type="term" value="F:transmembrane transporter activity"/>
    <property type="evidence" value="ECO:0007669"/>
    <property type="project" value="TreeGrafter"/>
</dbReference>
<feature type="transmembrane region" description="Helical" evidence="7">
    <location>
        <begin position="281"/>
        <end position="308"/>
    </location>
</feature>
<dbReference type="RefSeq" id="WP_125942573.1">
    <property type="nucleotide sequence ID" value="NZ_PXZH01000001.1"/>
</dbReference>
<evidence type="ECO:0000259" key="8">
    <source>
        <dbReference type="Pfam" id="PF02687"/>
    </source>
</evidence>
<evidence type="ECO:0000256" key="2">
    <source>
        <dbReference type="ARBA" id="ARBA00022475"/>
    </source>
</evidence>
<dbReference type="InterPro" id="IPR025857">
    <property type="entry name" value="MacB_PCD"/>
</dbReference>
<keyword evidence="2" id="KW-1003">Cell membrane</keyword>
<evidence type="ECO:0000259" key="9">
    <source>
        <dbReference type="Pfam" id="PF12704"/>
    </source>
</evidence>
<accession>A0A3S0AEQ9</accession>
<dbReference type="Proteomes" id="UP000277864">
    <property type="component" value="Unassembled WGS sequence"/>
</dbReference>
<dbReference type="InterPro" id="IPR050250">
    <property type="entry name" value="Macrolide_Exporter_MacB"/>
</dbReference>
<evidence type="ECO:0000313" key="11">
    <source>
        <dbReference type="Proteomes" id="UP000277864"/>
    </source>
</evidence>
<evidence type="ECO:0000313" key="10">
    <source>
        <dbReference type="EMBL" id="RST89959.1"/>
    </source>
</evidence>
<keyword evidence="4 7" id="KW-1133">Transmembrane helix</keyword>
<organism evidence="10 11">
    <name type="scientific">Vagococcus humatus</name>
    <dbReference type="NCBI Taxonomy" id="1889241"/>
    <lineage>
        <taxon>Bacteria</taxon>
        <taxon>Bacillati</taxon>
        <taxon>Bacillota</taxon>
        <taxon>Bacilli</taxon>
        <taxon>Lactobacillales</taxon>
        <taxon>Enterococcaceae</taxon>
        <taxon>Vagococcus</taxon>
    </lineage>
</organism>
<dbReference type="AlphaFoldDB" id="A0A3S0AEQ9"/>
<comment type="similarity">
    <text evidence="6">Belongs to the ABC-4 integral membrane protein family.</text>
</comment>
<keyword evidence="3 7" id="KW-0812">Transmembrane</keyword>
<protein>
    <submittedName>
        <fullName evidence="10">ABC transporter permease</fullName>
    </submittedName>
</protein>
<dbReference type="PANTHER" id="PTHR30572:SF4">
    <property type="entry name" value="ABC TRANSPORTER PERMEASE YTRF"/>
    <property type="match status" value="1"/>
</dbReference>
<dbReference type="GO" id="GO:0005886">
    <property type="term" value="C:plasma membrane"/>
    <property type="evidence" value="ECO:0007669"/>
    <property type="project" value="UniProtKB-SubCell"/>
</dbReference>
<feature type="transmembrane region" description="Helical" evidence="7">
    <location>
        <begin position="328"/>
        <end position="354"/>
    </location>
</feature>
<evidence type="ECO:0000256" key="6">
    <source>
        <dbReference type="ARBA" id="ARBA00038076"/>
    </source>
</evidence>
<evidence type="ECO:0000256" key="3">
    <source>
        <dbReference type="ARBA" id="ARBA00022692"/>
    </source>
</evidence>
<evidence type="ECO:0000256" key="5">
    <source>
        <dbReference type="ARBA" id="ARBA00023136"/>
    </source>
</evidence>
<evidence type="ECO:0000256" key="4">
    <source>
        <dbReference type="ARBA" id="ARBA00022989"/>
    </source>
</evidence>
<dbReference type="Pfam" id="PF12704">
    <property type="entry name" value="MacB_PCD"/>
    <property type="match status" value="1"/>
</dbReference>
<name>A0A3S0AEQ9_9ENTE</name>
<dbReference type="Pfam" id="PF02687">
    <property type="entry name" value="FtsX"/>
    <property type="match status" value="1"/>
</dbReference>
<evidence type="ECO:0000256" key="1">
    <source>
        <dbReference type="ARBA" id="ARBA00004651"/>
    </source>
</evidence>
<dbReference type="OrthoDB" id="9770036at2"/>
<comment type="subcellular location">
    <subcellularLocation>
        <location evidence="1">Cell membrane</location>
        <topology evidence="1">Multi-pass membrane protein</topology>
    </subcellularLocation>
</comment>
<feature type="transmembrane region" description="Helical" evidence="7">
    <location>
        <begin position="20"/>
        <end position="41"/>
    </location>
</feature>
<dbReference type="PANTHER" id="PTHR30572">
    <property type="entry name" value="MEMBRANE COMPONENT OF TRANSPORTER-RELATED"/>
    <property type="match status" value="1"/>
</dbReference>
<dbReference type="InterPro" id="IPR003838">
    <property type="entry name" value="ABC3_permease_C"/>
</dbReference>
<sequence length="406" mass="44251">MLRNLLLSTFLSLKAHKLRVFLTMVGIIIGIAAVVTVSSIGEGMKQSSLKMLDSTGSNVVRLIYRPDVDEDSDSPGEFETYAFSKNDLKLLRKLDNITTISADYGYGFGADESIQVSLSYFDNLGGDQVIANPGNGKNTVAYGRDFIPSDAERNVIILSYQTMKFSLMVNKPEKLIGRAIDVDGEKFLVVGIKNEPDDMGMNMDPNLFSSVIPKKAFNNLSKSKSINGIKLKVAPDTDRDQIVEEANEKLKEYHPELTGNFEEDKSSEQMRQEVENMIQQVVMGLVFITAISLLVGGIGVMNIMYVSVSERKREIGIRRAIGAKPANIMAQFLLEAAFITLLGGVIGILLGWGISQLISTIPGIEAILSVKMTLISAGVSIAIGLIFGVIPAINAAKMDPIKAIYQ</sequence>
<proteinExistence type="inferred from homology"/>
<feature type="domain" description="ABC3 transporter permease C-terminal" evidence="8">
    <location>
        <begin position="287"/>
        <end position="400"/>
    </location>
</feature>
<evidence type="ECO:0000256" key="7">
    <source>
        <dbReference type="SAM" id="Phobius"/>
    </source>
</evidence>